<dbReference type="RefSeq" id="WP_129786274.1">
    <property type="nucleotide sequence ID" value="NZ_RZHH01000003.1"/>
</dbReference>
<reference evidence="2 3" key="1">
    <citation type="submission" date="2018-12" db="EMBL/GenBank/DDBJ databases">
        <title>Genome analysis provides insights into bioremediation potentialities of Halogeometricum borinquense strain N11.</title>
        <authorList>
            <person name="Najjari A."/>
            <person name="Youssef N."/>
            <person name="Fhoula I."/>
            <person name="Ben Dhia O."/>
            <person name="Mahjoubi M."/>
            <person name="Ouzari H.I."/>
            <person name="Cherif A."/>
        </authorList>
    </citation>
    <scope>NUCLEOTIDE SEQUENCE [LARGE SCALE GENOMIC DNA]</scope>
    <source>
        <strain evidence="2 3">N11</strain>
    </source>
</reference>
<organism evidence="2 3">
    <name type="scientific">Halogeometricum borinquense</name>
    <dbReference type="NCBI Taxonomy" id="60847"/>
    <lineage>
        <taxon>Archaea</taxon>
        <taxon>Methanobacteriati</taxon>
        <taxon>Methanobacteriota</taxon>
        <taxon>Stenosarchaea group</taxon>
        <taxon>Halobacteria</taxon>
        <taxon>Halobacteriales</taxon>
        <taxon>Haloferacaceae</taxon>
        <taxon>Halogeometricum</taxon>
    </lineage>
</organism>
<dbReference type="EMBL" id="RZHH01000003">
    <property type="protein sequence ID" value="RYJ08377.1"/>
    <property type="molecule type" value="Genomic_DNA"/>
</dbReference>
<proteinExistence type="predicted"/>
<keyword evidence="1" id="KW-0812">Transmembrane</keyword>
<evidence type="ECO:0000313" key="3">
    <source>
        <dbReference type="Proteomes" id="UP000294028"/>
    </source>
</evidence>
<sequence>MAVPLLYTLVLGALLIFVLPIIIGDATHVFGLGESSVAILVAALALPSFLITLVLPYALYQDIGLLNEYNITTAWRPDQSVYAILAAAGILVTGVSFGVSVYYLYQRHIHIGVP</sequence>
<keyword evidence="1" id="KW-1133">Transmembrane helix</keyword>
<feature type="transmembrane region" description="Helical" evidence="1">
    <location>
        <begin position="80"/>
        <end position="105"/>
    </location>
</feature>
<dbReference type="Proteomes" id="UP000294028">
    <property type="component" value="Unassembled WGS sequence"/>
</dbReference>
<accession>A0A482T665</accession>
<evidence type="ECO:0000256" key="1">
    <source>
        <dbReference type="SAM" id="Phobius"/>
    </source>
</evidence>
<gene>
    <name evidence="2" type="ORF">ELS19_17660</name>
</gene>
<protein>
    <submittedName>
        <fullName evidence="2">Uncharacterized protein</fullName>
    </submittedName>
</protein>
<comment type="caution">
    <text evidence="2">The sequence shown here is derived from an EMBL/GenBank/DDBJ whole genome shotgun (WGS) entry which is preliminary data.</text>
</comment>
<dbReference type="AlphaFoldDB" id="A0A482T665"/>
<evidence type="ECO:0000313" key="2">
    <source>
        <dbReference type="EMBL" id="RYJ08377.1"/>
    </source>
</evidence>
<keyword evidence="1" id="KW-0472">Membrane</keyword>
<feature type="transmembrane region" description="Helical" evidence="1">
    <location>
        <begin position="6"/>
        <end position="24"/>
    </location>
</feature>
<name>A0A482T665_9EURY</name>
<feature type="transmembrane region" description="Helical" evidence="1">
    <location>
        <begin position="36"/>
        <end position="60"/>
    </location>
</feature>